<dbReference type="Proteomes" id="UP000638848">
    <property type="component" value="Unassembled WGS sequence"/>
</dbReference>
<evidence type="ECO:0000313" key="2">
    <source>
        <dbReference type="Proteomes" id="UP000638848"/>
    </source>
</evidence>
<reference evidence="1" key="1">
    <citation type="journal article" date="2014" name="Int. J. Syst. Evol. Microbiol.">
        <title>Complete genome sequence of Corynebacterium casei LMG S-19264T (=DSM 44701T), isolated from a smear-ripened cheese.</title>
        <authorList>
            <consortium name="US DOE Joint Genome Institute (JGI-PGF)"/>
            <person name="Walter F."/>
            <person name="Albersmeier A."/>
            <person name="Kalinowski J."/>
            <person name="Ruckert C."/>
        </authorList>
    </citation>
    <scope>NUCLEOTIDE SEQUENCE</scope>
    <source>
        <strain evidence="1">CGMCC 1.12187</strain>
    </source>
</reference>
<proteinExistence type="predicted"/>
<evidence type="ECO:0000313" key="1">
    <source>
        <dbReference type="EMBL" id="GGG67392.1"/>
    </source>
</evidence>
<dbReference type="AlphaFoldDB" id="A0A917H4S4"/>
<name>A0A917H4S4_9MICC</name>
<comment type="caution">
    <text evidence="1">The sequence shown here is derived from an EMBL/GenBank/DDBJ whole genome shotgun (WGS) entry which is preliminary data.</text>
</comment>
<protein>
    <submittedName>
        <fullName evidence="1">Uncharacterized protein</fullName>
    </submittedName>
</protein>
<dbReference type="EMBL" id="BMEQ01000027">
    <property type="protein sequence ID" value="GGG67392.1"/>
    <property type="molecule type" value="Genomic_DNA"/>
</dbReference>
<sequence length="88" mass="9876">MAREQARLLRQAIHRAGIARDQLWLHYFSLGGEAGEIEVDAYLHQSFALPPFQRDLLAHAANELIARIPRPRAPYVSDLVDGDNAAED</sequence>
<keyword evidence="2" id="KW-1185">Reference proteome</keyword>
<accession>A0A917H4S4</accession>
<gene>
    <name evidence="1" type="ORF">GCM10011374_34550</name>
</gene>
<organism evidence="1 2">
    <name type="scientific">Kocuria dechangensis</name>
    <dbReference type="NCBI Taxonomy" id="1176249"/>
    <lineage>
        <taxon>Bacteria</taxon>
        <taxon>Bacillati</taxon>
        <taxon>Actinomycetota</taxon>
        <taxon>Actinomycetes</taxon>
        <taxon>Micrococcales</taxon>
        <taxon>Micrococcaceae</taxon>
        <taxon>Kocuria</taxon>
    </lineage>
</organism>
<reference evidence="1" key="2">
    <citation type="submission" date="2020-09" db="EMBL/GenBank/DDBJ databases">
        <authorList>
            <person name="Sun Q."/>
            <person name="Zhou Y."/>
        </authorList>
    </citation>
    <scope>NUCLEOTIDE SEQUENCE</scope>
    <source>
        <strain evidence="1">CGMCC 1.12187</strain>
    </source>
</reference>